<keyword evidence="3" id="KW-0012">Acyltransferase</keyword>
<protein>
    <submittedName>
        <fullName evidence="6">Choline/carnitine O-acyltransferase</fullName>
    </submittedName>
</protein>
<evidence type="ECO:0000313" key="6">
    <source>
        <dbReference type="EMBL" id="MBS4224819.1"/>
    </source>
</evidence>
<feature type="domain" description="Choline/carnitine acyltransferase" evidence="5">
    <location>
        <begin position="17"/>
        <end position="575"/>
    </location>
</feature>
<dbReference type="PANTHER" id="PTHR22589">
    <property type="entry name" value="CARNITINE O-ACYLTRANSFERASE"/>
    <property type="match status" value="1"/>
</dbReference>
<keyword evidence="2" id="KW-0808">Transferase</keyword>
<comment type="caution">
    <text evidence="6">The sequence shown here is derived from an EMBL/GenBank/DDBJ whole genome shotgun (WGS) entry which is preliminary data.</text>
</comment>
<reference evidence="6 7" key="1">
    <citation type="submission" date="2021-05" db="EMBL/GenBank/DDBJ databases">
        <title>Novel Bacillus species.</title>
        <authorList>
            <person name="Liu G."/>
        </authorList>
    </citation>
    <scope>NUCLEOTIDE SEQUENCE [LARGE SCALE GENOMIC DNA]</scope>
    <source>
        <strain evidence="6 7">FJAT-49682</strain>
    </source>
</reference>
<dbReference type="Gene3D" id="3.30.559.70">
    <property type="entry name" value="Choline/Carnitine o-acyltransferase, domain 2"/>
    <property type="match status" value="1"/>
</dbReference>
<dbReference type="GO" id="GO:0016746">
    <property type="term" value="F:acyltransferase activity"/>
    <property type="evidence" value="ECO:0007669"/>
    <property type="project" value="UniProtKB-KW"/>
</dbReference>
<organism evidence="6 7">
    <name type="scientific">Lederbergia citrea</name>
    <dbReference type="NCBI Taxonomy" id="2833581"/>
    <lineage>
        <taxon>Bacteria</taxon>
        <taxon>Bacillati</taxon>
        <taxon>Bacillota</taxon>
        <taxon>Bacilli</taxon>
        <taxon>Bacillales</taxon>
        <taxon>Bacillaceae</taxon>
        <taxon>Lederbergia</taxon>
    </lineage>
</organism>
<proteinExistence type="inferred from homology"/>
<dbReference type="SUPFAM" id="SSF52777">
    <property type="entry name" value="CoA-dependent acyltransferases"/>
    <property type="match status" value="2"/>
</dbReference>
<evidence type="ECO:0000256" key="2">
    <source>
        <dbReference type="ARBA" id="ARBA00022679"/>
    </source>
</evidence>
<evidence type="ECO:0000259" key="5">
    <source>
        <dbReference type="Pfam" id="PF00755"/>
    </source>
</evidence>
<name>A0A942Z5J3_9BACI</name>
<accession>A0A942Z5J3</accession>
<dbReference type="InterPro" id="IPR023213">
    <property type="entry name" value="CAT-like_dom_sf"/>
</dbReference>
<dbReference type="InterPro" id="IPR042231">
    <property type="entry name" value="Cho/carn_acyl_trans_2"/>
</dbReference>
<feature type="active site" description="Proton acceptor" evidence="4">
    <location>
        <position position="308"/>
    </location>
</feature>
<dbReference type="InterPro" id="IPR000542">
    <property type="entry name" value="Carn_acyl_trans"/>
</dbReference>
<keyword evidence="7" id="KW-1185">Reference proteome</keyword>
<dbReference type="Pfam" id="PF00755">
    <property type="entry name" value="Carn_acyltransf"/>
    <property type="match status" value="1"/>
</dbReference>
<dbReference type="PANTHER" id="PTHR22589:SF103">
    <property type="entry name" value="CARNITINE O-ACETYL-TRANSFERASE, ISOFORM A-RELATED"/>
    <property type="match status" value="1"/>
</dbReference>
<dbReference type="Gene3D" id="3.30.559.10">
    <property type="entry name" value="Chloramphenicol acetyltransferase-like domain"/>
    <property type="match status" value="1"/>
</dbReference>
<dbReference type="Proteomes" id="UP000676456">
    <property type="component" value="Unassembled WGS sequence"/>
</dbReference>
<gene>
    <name evidence="6" type="ORF">KHA91_19160</name>
</gene>
<evidence type="ECO:0000256" key="4">
    <source>
        <dbReference type="PIRSR" id="PIRSR600542-1"/>
    </source>
</evidence>
<evidence type="ECO:0000256" key="1">
    <source>
        <dbReference type="ARBA" id="ARBA00005232"/>
    </source>
</evidence>
<dbReference type="InterPro" id="IPR039551">
    <property type="entry name" value="Cho/carn_acyl_trans"/>
</dbReference>
<dbReference type="AlphaFoldDB" id="A0A942Z5J3"/>
<dbReference type="EMBL" id="JAGYPN010000005">
    <property type="protein sequence ID" value="MBS4224819.1"/>
    <property type="molecule type" value="Genomic_DNA"/>
</dbReference>
<evidence type="ECO:0000313" key="7">
    <source>
        <dbReference type="Proteomes" id="UP000676456"/>
    </source>
</evidence>
<evidence type="ECO:0000256" key="3">
    <source>
        <dbReference type="ARBA" id="ARBA00023315"/>
    </source>
</evidence>
<comment type="similarity">
    <text evidence="1">Belongs to the carnitine/choline acetyltransferase family.</text>
</comment>
<sequence>MTTINRTFSFQNELPSLPIPPLSSTKSKLLEWIEPIVSLEQFNKTSDVIERFFEIGGEAEKLQTKLQEWDQMRTGSWLAPFWEDSYLRHRDSLPYSMNFNILLKNDHYKNRYTIAEMAGRVSFLVTELYHAIIDEEVEPETVRGKPLDMSQYKNFFRSVRIPRLDRDAFHVADFDKKNNHVVILFKNNVYKVQVTNRDGVIYHSLDIAAAIEATILAEQEEGVNVGIFTTAERNMAAEVYDMLNTSKENAEILRTIADSLVIISIDEESKDSEEALKNLMLNANNKYFDKTIEIIITKQSELGFNVEHCAVDGTSISAVISHVSKGLKEDLPQFVQTFEQPLVEKQKWELSTETLDILNQFQEDHLQQKNKYYLRSEIFTDFGADEIKNMNFSPDAFFHMALQIAQYRTYGELKSVYEPVSVRYFYEGRTECARATSMEKRNLVEALESESESNETLYALMQKVSTAHSERIKDCQKGFGVERHMYGLKQISHLFGTELGLKELPEIFQDKGYLAMRHDFLSTSGMTYQNVKYRMFPPVVDDGHGVAYILLEDSITINISSYIENKNNANQLMEHMINALNELRMIAIDRKRLLSVRGS</sequence>